<dbReference type="PANTHER" id="PTHR22836:SF0">
    <property type="entry name" value="PRE-MRNA 3' END PROCESSING PROTEIN WDR33"/>
    <property type="match status" value="1"/>
</dbReference>
<dbReference type="PROSITE" id="PS50082">
    <property type="entry name" value="WD_REPEATS_2"/>
    <property type="match status" value="7"/>
</dbReference>
<feature type="compositionally biased region" description="Low complexity" evidence="2">
    <location>
        <begin position="703"/>
        <end position="718"/>
    </location>
</feature>
<feature type="repeat" description="WD" evidence="1">
    <location>
        <begin position="294"/>
        <end position="320"/>
    </location>
</feature>
<feature type="compositionally biased region" description="Basic and acidic residues" evidence="2">
    <location>
        <begin position="801"/>
        <end position="811"/>
    </location>
</feature>
<feature type="repeat" description="WD" evidence="1">
    <location>
        <begin position="124"/>
        <end position="149"/>
    </location>
</feature>
<evidence type="ECO:0000256" key="2">
    <source>
        <dbReference type="SAM" id="MobiDB-lite"/>
    </source>
</evidence>
<feature type="compositionally biased region" description="Basic and acidic residues" evidence="2">
    <location>
        <begin position="856"/>
        <end position="897"/>
    </location>
</feature>
<evidence type="ECO:0000313" key="4">
    <source>
        <dbReference type="Proteomes" id="UP001159427"/>
    </source>
</evidence>
<feature type="compositionally biased region" description="Basic and acidic residues" evidence="2">
    <location>
        <begin position="941"/>
        <end position="982"/>
    </location>
</feature>
<name>A0ABN8PHS0_9CNID</name>
<dbReference type="PROSITE" id="PS50294">
    <property type="entry name" value="WD_REPEATS_REGION"/>
    <property type="match status" value="3"/>
</dbReference>
<keyword evidence="1" id="KW-0853">WD repeat</keyword>
<evidence type="ECO:0008006" key="5">
    <source>
        <dbReference type="Google" id="ProtNLM"/>
    </source>
</evidence>
<dbReference type="InterPro" id="IPR036322">
    <property type="entry name" value="WD40_repeat_dom_sf"/>
</dbReference>
<dbReference type="EMBL" id="CALNXI010000825">
    <property type="protein sequence ID" value="CAH3141870.1"/>
    <property type="molecule type" value="Genomic_DNA"/>
</dbReference>
<feature type="repeat" description="WD" evidence="1">
    <location>
        <begin position="159"/>
        <end position="191"/>
    </location>
</feature>
<dbReference type="Proteomes" id="UP001159427">
    <property type="component" value="Unassembled WGS sequence"/>
</dbReference>
<comment type="caution">
    <text evidence="3">The sequence shown here is derived from an EMBL/GenBank/DDBJ whole genome shotgun (WGS) entry which is preliminary data.</text>
</comment>
<dbReference type="SUPFAM" id="SSF50978">
    <property type="entry name" value="WD40 repeat-like"/>
    <property type="match status" value="1"/>
</dbReference>
<sequence length="1034" mass="115220">MMFQQPPPQGLKFAPKPATSSTVQPATTSESHVQDDKGFRQPITFDGKRMRKAVMRKTVDYNSSVVKQIENRKWFKNLSRRSGMQPDDSFSSDVFPPGCLLDNPINAVTTKFVRTSTNKLRCPIFCVAWTPEGRRLVTGASSGEFTLWNGLTFNFETILQAHDSPVRAMVWSHTDTWLLSSDHAGFIKYWQSNMNNVYMYEAHKEPIRGLRLAARQQNGPFLAVLIGIVAFIKVLLDLASVHPMKLVLFSSDGRKTKCGILQSFSPTDNKFASCSDDGLVKIWDFYRCSEERVLRGHGADVKCVDWHPTKSLVVSGSKDSQQPIKLWDPRTGSALTTLHAHKSTVMQIRWNQNGNWLLTASRDHLLKLFDIRAMKEMQTFRGHKREATAISWHPIHESLFVSGGSDGSMMFWVVGAEKDVGNMEMAHEGMVWSLAWHPLGHILCSGSNDHSSKFWTRNRLGDRMRDKYNLNILDTEDDADGDHPPVVSTAIPGMDTTLNPAEDFPDIDRYDLGEKGPSLGFGNLPAKKTTPILPRQLESQNPGFTLPNFKSSPSIPGLGSLGEINSAAENGNSVLRPDAPPFQPGRPGDRNHKGPFDPPAPQRLLQPNSFKQEPGQRPFDGPQRDPFGHGQLRGDGRRPGPGRDSWDERRGPPGDFKPLNWHDQGPNNLGRGRDFRGPPGDRFNGPQGILGSPPRNMEIDSRPGLLGPAPQQPQQLMQGSGGPQAGPNSQGGAPRGDDFPFQGSAPTKDPRLDQGPWRPPPNEREENRNELSPRFDMGDNNQRHPHDLSSRGFRRGPSRGRGHDSPPHHGPDMQGSNPGGHHPFIHNLSSRGFKSNNPGRNENRDPRWGGPPDEPPQGRRPDEQHGLFERRDSWGTPQHPHDPRGPPPRDEPRDPRMMRGPGPPPPPETNENKPAIRPLMSLSPPPLPMGQAGFDFGLDDDSWKGTPDRRGRKRSGEQDGFRDGDRGPPKAIRPEDDWRRGPDQGPPEGWRGPEDNFEDGPWHDDERGPYPPGDSPMRGRGKPRGGRRGRGVRR</sequence>
<evidence type="ECO:0000256" key="1">
    <source>
        <dbReference type="PROSITE-ProRule" id="PRU00221"/>
    </source>
</evidence>
<evidence type="ECO:0000313" key="3">
    <source>
        <dbReference type="EMBL" id="CAH3141870.1"/>
    </source>
</evidence>
<dbReference type="SMART" id="SM00320">
    <property type="entry name" value="WD40"/>
    <property type="match status" value="7"/>
</dbReference>
<dbReference type="PANTHER" id="PTHR22836">
    <property type="entry name" value="WD40 REPEAT PROTEIN"/>
    <property type="match status" value="1"/>
</dbReference>
<proteinExistence type="predicted"/>
<dbReference type="InterPro" id="IPR045245">
    <property type="entry name" value="Pfs2-like"/>
</dbReference>
<feature type="compositionally biased region" description="Basic residues" evidence="2">
    <location>
        <begin position="1019"/>
        <end position="1034"/>
    </location>
</feature>
<dbReference type="CDD" id="cd00200">
    <property type="entry name" value="WD40"/>
    <property type="match status" value="1"/>
</dbReference>
<gene>
    <name evidence="3" type="ORF">PEVE_00042301</name>
</gene>
<keyword evidence="4" id="KW-1185">Reference proteome</keyword>
<feature type="repeat" description="WD" evidence="1">
    <location>
        <begin position="338"/>
        <end position="379"/>
    </location>
</feature>
<feature type="compositionally biased region" description="Basic and acidic residues" evidence="2">
    <location>
        <begin position="761"/>
        <end position="789"/>
    </location>
</feature>
<feature type="region of interest" description="Disordered" evidence="2">
    <location>
        <begin position="1"/>
        <end position="40"/>
    </location>
</feature>
<organism evidence="3 4">
    <name type="scientific">Porites evermanni</name>
    <dbReference type="NCBI Taxonomy" id="104178"/>
    <lineage>
        <taxon>Eukaryota</taxon>
        <taxon>Metazoa</taxon>
        <taxon>Cnidaria</taxon>
        <taxon>Anthozoa</taxon>
        <taxon>Hexacorallia</taxon>
        <taxon>Scleractinia</taxon>
        <taxon>Fungiina</taxon>
        <taxon>Poritidae</taxon>
        <taxon>Porites</taxon>
    </lineage>
</organism>
<dbReference type="InterPro" id="IPR001680">
    <property type="entry name" value="WD40_rpt"/>
</dbReference>
<accession>A0ABN8PHS0</accession>
<feature type="repeat" description="WD" evidence="1">
    <location>
        <begin position="380"/>
        <end position="412"/>
    </location>
</feature>
<dbReference type="InterPro" id="IPR015943">
    <property type="entry name" value="WD40/YVTN_repeat-like_dom_sf"/>
</dbReference>
<feature type="compositionally biased region" description="Basic and acidic residues" evidence="2">
    <location>
        <begin position="622"/>
        <end position="638"/>
    </location>
</feature>
<feature type="compositionally biased region" description="Polar residues" evidence="2">
    <location>
        <begin position="827"/>
        <end position="840"/>
    </location>
</feature>
<feature type="region of interest" description="Disordered" evidence="2">
    <location>
        <begin position="570"/>
        <end position="1034"/>
    </location>
</feature>
<feature type="repeat" description="WD" evidence="1">
    <location>
        <begin position="263"/>
        <end position="284"/>
    </location>
</feature>
<reference evidence="3 4" key="1">
    <citation type="submission" date="2022-05" db="EMBL/GenBank/DDBJ databases">
        <authorList>
            <consortium name="Genoscope - CEA"/>
            <person name="William W."/>
        </authorList>
    </citation>
    <scope>NUCLEOTIDE SEQUENCE [LARGE SCALE GENOMIC DNA]</scope>
</reference>
<dbReference type="Pfam" id="PF00400">
    <property type="entry name" value="WD40"/>
    <property type="match status" value="7"/>
</dbReference>
<feature type="compositionally biased region" description="Polar residues" evidence="2">
    <location>
        <begin position="18"/>
        <end position="31"/>
    </location>
</feature>
<protein>
    <recommendedName>
        <fullName evidence="5">Pre-mRNA 3' end processing protein WDR33</fullName>
    </recommendedName>
</protein>
<dbReference type="Gene3D" id="2.130.10.10">
    <property type="entry name" value="YVTN repeat-like/Quinoprotein amine dehydrogenase"/>
    <property type="match status" value="3"/>
</dbReference>
<feature type="repeat" description="WD" evidence="1">
    <location>
        <begin position="424"/>
        <end position="455"/>
    </location>
</feature>